<accession>A0AAV4PZP9</accession>
<organism evidence="2 3">
    <name type="scientific">Caerostris extrusa</name>
    <name type="common">Bark spider</name>
    <name type="synonym">Caerostris bankana</name>
    <dbReference type="NCBI Taxonomy" id="172846"/>
    <lineage>
        <taxon>Eukaryota</taxon>
        <taxon>Metazoa</taxon>
        <taxon>Ecdysozoa</taxon>
        <taxon>Arthropoda</taxon>
        <taxon>Chelicerata</taxon>
        <taxon>Arachnida</taxon>
        <taxon>Araneae</taxon>
        <taxon>Araneomorphae</taxon>
        <taxon>Entelegynae</taxon>
        <taxon>Araneoidea</taxon>
        <taxon>Araneidae</taxon>
        <taxon>Caerostris</taxon>
    </lineage>
</organism>
<keyword evidence="3" id="KW-1185">Reference proteome</keyword>
<feature type="region of interest" description="Disordered" evidence="1">
    <location>
        <begin position="62"/>
        <end position="84"/>
    </location>
</feature>
<evidence type="ECO:0000313" key="2">
    <source>
        <dbReference type="EMBL" id="GIY00618.1"/>
    </source>
</evidence>
<proteinExistence type="predicted"/>
<evidence type="ECO:0000256" key="1">
    <source>
        <dbReference type="SAM" id="MobiDB-lite"/>
    </source>
</evidence>
<dbReference type="AlphaFoldDB" id="A0AAV4PZP9"/>
<reference evidence="2 3" key="1">
    <citation type="submission" date="2021-06" db="EMBL/GenBank/DDBJ databases">
        <title>Caerostris extrusa draft genome.</title>
        <authorList>
            <person name="Kono N."/>
            <person name="Arakawa K."/>
        </authorList>
    </citation>
    <scope>NUCLEOTIDE SEQUENCE [LARGE SCALE GENOMIC DNA]</scope>
</reference>
<gene>
    <name evidence="2" type="ORF">CEXT_332241</name>
</gene>
<sequence length="84" mass="8796">MDRPTACIPDPPVTVPASVTMPAFAALHPTDVLPNSSFMLFVVGGSYASGLQRLTRTTCSISGVSGRDSANKNSVALTMEQKVQ</sequence>
<dbReference type="EMBL" id="BPLR01005208">
    <property type="protein sequence ID" value="GIY00618.1"/>
    <property type="molecule type" value="Genomic_DNA"/>
</dbReference>
<evidence type="ECO:0000313" key="3">
    <source>
        <dbReference type="Proteomes" id="UP001054945"/>
    </source>
</evidence>
<comment type="caution">
    <text evidence="2">The sequence shown here is derived from an EMBL/GenBank/DDBJ whole genome shotgun (WGS) entry which is preliminary data.</text>
</comment>
<dbReference type="Proteomes" id="UP001054945">
    <property type="component" value="Unassembled WGS sequence"/>
</dbReference>
<name>A0AAV4PZP9_CAEEX</name>
<protein>
    <submittedName>
        <fullName evidence="2">Uncharacterized protein</fullName>
    </submittedName>
</protein>